<keyword evidence="8 15" id="KW-0675">Receptor</keyword>
<evidence type="ECO:0000259" key="13">
    <source>
        <dbReference type="Pfam" id="PF00593"/>
    </source>
</evidence>
<evidence type="ECO:0000256" key="3">
    <source>
        <dbReference type="ARBA" id="ARBA00022452"/>
    </source>
</evidence>
<accession>A0ABS0WTI0</accession>
<dbReference type="InterPro" id="IPR012910">
    <property type="entry name" value="Plug_dom"/>
</dbReference>
<comment type="caution">
    <text evidence="15">The sequence shown here is derived from an EMBL/GenBank/DDBJ whole genome shotgun (WGS) entry which is preliminary data.</text>
</comment>
<comment type="similarity">
    <text evidence="10 11">Belongs to the TonB-dependent receptor family.</text>
</comment>
<evidence type="ECO:0000259" key="14">
    <source>
        <dbReference type="Pfam" id="PF07715"/>
    </source>
</evidence>
<evidence type="ECO:0000256" key="1">
    <source>
        <dbReference type="ARBA" id="ARBA00004571"/>
    </source>
</evidence>
<evidence type="ECO:0000256" key="10">
    <source>
        <dbReference type="PROSITE-ProRule" id="PRU01360"/>
    </source>
</evidence>
<dbReference type="InterPro" id="IPR039426">
    <property type="entry name" value="TonB-dep_rcpt-like"/>
</dbReference>
<proteinExistence type="inferred from homology"/>
<keyword evidence="6 11" id="KW-0798">TonB box</keyword>
<keyword evidence="7 10" id="KW-0472">Membrane</keyword>
<feature type="domain" description="TonB-dependent receptor plug" evidence="14">
    <location>
        <begin position="39"/>
        <end position="141"/>
    </location>
</feature>
<dbReference type="InterPro" id="IPR036942">
    <property type="entry name" value="Beta-barrel_TonB_sf"/>
</dbReference>
<protein>
    <submittedName>
        <fullName evidence="15">TonB-dependent receptor</fullName>
    </submittedName>
</protein>
<evidence type="ECO:0000256" key="8">
    <source>
        <dbReference type="ARBA" id="ARBA00023170"/>
    </source>
</evidence>
<dbReference type="InterPro" id="IPR037066">
    <property type="entry name" value="Plug_dom_sf"/>
</dbReference>
<keyword evidence="4 10" id="KW-0812">Transmembrane</keyword>
<dbReference type="Gene3D" id="2.40.170.20">
    <property type="entry name" value="TonB-dependent receptor, beta-barrel domain"/>
    <property type="match status" value="1"/>
</dbReference>
<comment type="subcellular location">
    <subcellularLocation>
        <location evidence="1 10">Cell outer membrane</location>
        <topology evidence="1 10">Multi-pass membrane protein</topology>
    </subcellularLocation>
</comment>
<dbReference type="InterPro" id="IPR000531">
    <property type="entry name" value="Beta-barrel_TonB"/>
</dbReference>
<keyword evidence="9 10" id="KW-0998">Cell outer membrane</keyword>
<keyword evidence="16" id="KW-1185">Reference proteome</keyword>
<feature type="domain" description="TonB-dependent receptor-like beta-barrel" evidence="13">
    <location>
        <begin position="176"/>
        <end position="582"/>
    </location>
</feature>
<keyword evidence="5 12" id="KW-0732">Signal</keyword>
<dbReference type="PANTHER" id="PTHR30069:SF29">
    <property type="entry name" value="HEMOGLOBIN AND HEMOGLOBIN-HAPTOGLOBIN-BINDING PROTEIN 1-RELATED"/>
    <property type="match status" value="1"/>
</dbReference>
<sequence>MRYNIVIIIFLFSIPCFSQVTSTVLDTVFLSADKLEDKSVGQPIIKISKELLKNYRPQLTEVLQFETPIYFKENGFGMVSSASFRGTTAQQTAVVWNGININSPFLGQTDFNLINTQNISEVLVRPGGGSSQFGTGAIGGVVYLNNNLDIDTENTHEIYTSYGSFNTKNLSTNHSISGAKTNLQIGLSYLDSDNDYEYKDSDQKNENGQFYNINASLNAAYNPNAKNSFSIYSNWFTGERHLSIIETTQTRNKYSDEHLRILGKYQYKSGKNQSTVKLALINEKYRFYPDINTSEGSNNGNGWTYIANYNYQLQLKKLLFNVGGEYNLATATGTNYDNVQRSTGSANVYLKHNLAKNFTYQATLRAELNEDYDSPLLFSLGTSWQPFVEYTLKTSISKNYRIPTFNDLYWPGAENPDLKAESSLQYELSNEIHLRNLKFTLTGYYNDISDLIRWLPYSGELWRPVNTNKVQSYGIETNLQYGISLGNHQFKINTLYSYTVSKNKETDYQLIYVPYHKATLGISYKIADFSAQLNTIYTGEVFTYSNNNPDTVLNDFLLTNLSMNYAFAKNRNWIVGGGVNNLFNTNYETKAYRPMPGANYHINLTLKL</sequence>
<gene>
    <name evidence="15" type="ORF">JBL43_12970</name>
</gene>
<evidence type="ECO:0000256" key="2">
    <source>
        <dbReference type="ARBA" id="ARBA00022448"/>
    </source>
</evidence>
<dbReference type="Pfam" id="PF00593">
    <property type="entry name" value="TonB_dep_Rec_b-barrel"/>
    <property type="match status" value="1"/>
</dbReference>
<dbReference type="SUPFAM" id="SSF56935">
    <property type="entry name" value="Porins"/>
    <property type="match status" value="1"/>
</dbReference>
<keyword evidence="3 10" id="KW-1134">Transmembrane beta strand</keyword>
<dbReference type="Pfam" id="PF07715">
    <property type="entry name" value="Plug"/>
    <property type="match status" value="1"/>
</dbReference>
<feature type="signal peptide" evidence="12">
    <location>
        <begin position="1"/>
        <end position="18"/>
    </location>
</feature>
<evidence type="ECO:0000256" key="7">
    <source>
        <dbReference type="ARBA" id="ARBA00023136"/>
    </source>
</evidence>
<dbReference type="EMBL" id="JAEHFJ010000006">
    <property type="protein sequence ID" value="MBJ2175158.1"/>
    <property type="molecule type" value="Genomic_DNA"/>
</dbReference>
<dbReference type="Proteomes" id="UP000623301">
    <property type="component" value="Unassembled WGS sequence"/>
</dbReference>
<organism evidence="15 16">
    <name type="scientific">Aureibaculum flavum</name>
    <dbReference type="NCBI Taxonomy" id="2795986"/>
    <lineage>
        <taxon>Bacteria</taxon>
        <taxon>Pseudomonadati</taxon>
        <taxon>Bacteroidota</taxon>
        <taxon>Flavobacteriia</taxon>
        <taxon>Flavobacteriales</taxon>
        <taxon>Flavobacteriaceae</taxon>
        <taxon>Aureibaculum</taxon>
    </lineage>
</organism>
<evidence type="ECO:0000256" key="6">
    <source>
        <dbReference type="ARBA" id="ARBA00023077"/>
    </source>
</evidence>
<evidence type="ECO:0000256" key="5">
    <source>
        <dbReference type="ARBA" id="ARBA00022729"/>
    </source>
</evidence>
<evidence type="ECO:0000256" key="12">
    <source>
        <dbReference type="SAM" id="SignalP"/>
    </source>
</evidence>
<evidence type="ECO:0000313" key="15">
    <source>
        <dbReference type="EMBL" id="MBJ2175158.1"/>
    </source>
</evidence>
<evidence type="ECO:0000256" key="4">
    <source>
        <dbReference type="ARBA" id="ARBA00022692"/>
    </source>
</evidence>
<feature type="chain" id="PRO_5045761541" evidence="12">
    <location>
        <begin position="19"/>
        <end position="608"/>
    </location>
</feature>
<dbReference type="PANTHER" id="PTHR30069">
    <property type="entry name" value="TONB-DEPENDENT OUTER MEMBRANE RECEPTOR"/>
    <property type="match status" value="1"/>
</dbReference>
<keyword evidence="2 10" id="KW-0813">Transport</keyword>
<reference evidence="15 16" key="1">
    <citation type="submission" date="2020-12" db="EMBL/GenBank/DDBJ databases">
        <title>Aureibaculum luteum sp. nov. and Aureibaculum flavum sp. nov., novel members of the family Flavobacteriaceae isolated from Antarctic intertidal sediments.</title>
        <authorList>
            <person name="He X."/>
            <person name="Zhang X."/>
        </authorList>
    </citation>
    <scope>NUCLEOTIDE SEQUENCE [LARGE SCALE GENOMIC DNA]</scope>
    <source>
        <strain evidence="15 16">A20</strain>
    </source>
</reference>
<dbReference type="Gene3D" id="2.170.130.10">
    <property type="entry name" value="TonB-dependent receptor, plug domain"/>
    <property type="match status" value="1"/>
</dbReference>
<evidence type="ECO:0000256" key="11">
    <source>
        <dbReference type="RuleBase" id="RU003357"/>
    </source>
</evidence>
<evidence type="ECO:0000256" key="9">
    <source>
        <dbReference type="ARBA" id="ARBA00023237"/>
    </source>
</evidence>
<dbReference type="PROSITE" id="PS52016">
    <property type="entry name" value="TONB_DEPENDENT_REC_3"/>
    <property type="match status" value="1"/>
</dbReference>
<dbReference type="RefSeq" id="WP_198841842.1">
    <property type="nucleotide sequence ID" value="NZ_JAEHFJ010000006.1"/>
</dbReference>
<evidence type="ECO:0000313" key="16">
    <source>
        <dbReference type="Proteomes" id="UP000623301"/>
    </source>
</evidence>
<name>A0ABS0WTI0_9FLAO</name>